<keyword evidence="6 9" id="KW-0067">ATP-binding</keyword>
<dbReference type="AlphaFoldDB" id="A0AAF0DH87"/>
<keyword evidence="12" id="KW-1185">Reference proteome</keyword>
<evidence type="ECO:0000256" key="1">
    <source>
        <dbReference type="ARBA" id="ARBA00012513"/>
    </source>
</evidence>
<reference evidence="11" key="1">
    <citation type="submission" date="2023-03" db="EMBL/GenBank/DDBJ databases">
        <title>Emydomyces testavorans Genome Sequence.</title>
        <authorList>
            <person name="Hoyer L."/>
        </authorList>
    </citation>
    <scope>NUCLEOTIDE SEQUENCE</scope>
    <source>
        <strain evidence="11">16-2883</strain>
    </source>
</reference>
<keyword evidence="3" id="KW-0808">Transferase</keyword>
<evidence type="ECO:0000256" key="9">
    <source>
        <dbReference type="PROSITE-ProRule" id="PRU10141"/>
    </source>
</evidence>
<evidence type="ECO:0000313" key="11">
    <source>
        <dbReference type="EMBL" id="WEW58159.1"/>
    </source>
</evidence>
<keyword evidence="5" id="KW-0418">Kinase</keyword>
<keyword evidence="2" id="KW-0723">Serine/threonine-protein kinase</keyword>
<evidence type="ECO:0000256" key="5">
    <source>
        <dbReference type="ARBA" id="ARBA00022777"/>
    </source>
</evidence>
<keyword evidence="4 9" id="KW-0547">Nucleotide-binding</keyword>
<dbReference type="Proteomes" id="UP001219355">
    <property type="component" value="Chromosome 2"/>
</dbReference>
<dbReference type="GO" id="GO:0004674">
    <property type="term" value="F:protein serine/threonine kinase activity"/>
    <property type="evidence" value="ECO:0007669"/>
    <property type="project" value="UniProtKB-KW"/>
</dbReference>
<dbReference type="SUPFAM" id="SSF56112">
    <property type="entry name" value="Protein kinase-like (PK-like)"/>
    <property type="match status" value="1"/>
</dbReference>
<dbReference type="PANTHER" id="PTHR47634:SF9">
    <property type="entry name" value="PROTEIN KINASE DOMAIN-CONTAINING PROTEIN-RELATED"/>
    <property type="match status" value="1"/>
</dbReference>
<dbReference type="InterPro" id="IPR017441">
    <property type="entry name" value="Protein_kinase_ATP_BS"/>
</dbReference>
<dbReference type="EMBL" id="CP120628">
    <property type="protein sequence ID" value="WEW58159.1"/>
    <property type="molecule type" value="Genomic_DNA"/>
</dbReference>
<evidence type="ECO:0000256" key="3">
    <source>
        <dbReference type="ARBA" id="ARBA00022679"/>
    </source>
</evidence>
<evidence type="ECO:0000256" key="8">
    <source>
        <dbReference type="ARBA" id="ARBA00048679"/>
    </source>
</evidence>
<dbReference type="Gene3D" id="1.10.510.10">
    <property type="entry name" value="Transferase(Phosphotransferase) domain 1"/>
    <property type="match status" value="1"/>
</dbReference>
<protein>
    <recommendedName>
        <fullName evidence="1">non-specific serine/threonine protein kinase</fullName>
        <ecNumber evidence="1">2.7.11.1</ecNumber>
    </recommendedName>
</protein>
<comment type="catalytic activity">
    <reaction evidence="8">
        <text>L-seryl-[protein] + ATP = O-phospho-L-seryl-[protein] + ADP + H(+)</text>
        <dbReference type="Rhea" id="RHEA:17989"/>
        <dbReference type="Rhea" id="RHEA-COMP:9863"/>
        <dbReference type="Rhea" id="RHEA-COMP:11604"/>
        <dbReference type="ChEBI" id="CHEBI:15378"/>
        <dbReference type="ChEBI" id="CHEBI:29999"/>
        <dbReference type="ChEBI" id="CHEBI:30616"/>
        <dbReference type="ChEBI" id="CHEBI:83421"/>
        <dbReference type="ChEBI" id="CHEBI:456216"/>
        <dbReference type="EC" id="2.7.11.1"/>
    </reaction>
</comment>
<feature type="domain" description="Protein kinase" evidence="10">
    <location>
        <begin position="102"/>
        <end position="465"/>
    </location>
</feature>
<proteinExistence type="predicted"/>
<evidence type="ECO:0000256" key="6">
    <source>
        <dbReference type="ARBA" id="ARBA00022840"/>
    </source>
</evidence>
<dbReference type="EC" id="2.7.11.1" evidence="1"/>
<dbReference type="PROSITE" id="PS00107">
    <property type="entry name" value="PROTEIN_KINASE_ATP"/>
    <property type="match status" value="1"/>
</dbReference>
<evidence type="ECO:0000256" key="7">
    <source>
        <dbReference type="ARBA" id="ARBA00047899"/>
    </source>
</evidence>
<name>A0AAF0DH87_9EURO</name>
<dbReference type="PANTHER" id="PTHR47634">
    <property type="entry name" value="PROTEIN KINASE DOMAIN-CONTAINING PROTEIN-RELATED"/>
    <property type="match status" value="1"/>
</dbReference>
<feature type="binding site" evidence="9">
    <location>
        <position position="131"/>
    </location>
    <ligand>
        <name>ATP</name>
        <dbReference type="ChEBI" id="CHEBI:30616"/>
    </ligand>
</feature>
<organism evidence="11 12">
    <name type="scientific">Emydomyces testavorans</name>
    <dbReference type="NCBI Taxonomy" id="2070801"/>
    <lineage>
        <taxon>Eukaryota</taxon>
        <taxon>Fungi</taxon>
        <taxon>Dikarya</taxon>
        <taxon>Ascomycota</taxon>
        <taxon>Pezizomycotina</taxon>
        <taxon>Eurotiomycetes</taxon>
        <taxon>Eurotiomycetidae</taxon>
        <taxon>Onygenales</taxon>
        <taxon>Nannizziopsiaceae</taxon>
        <taxon>Emydomyces</taxon>
    </lineage>
</organism>
<dbReference type="Pfam" id="PF00069">
    <property type="entry name" value="Pkinase"/>
    <property type="match status" value="2"/>
</dbReference>
<dbReference type="PROSITE" id="PS50011">
    <property type="entry name" value="PROTEIN_KINASE_DOM"/>
    <property type="match status" value="1"/>
</dbReference>
<comment type="catalytic activity">
    <reaction evidence="7">
        <text>L-threonyl-[protein] + ATP = O-phospho-L-threonyl-[protein] + ADP + H(+)</text>
        <dbReference type="Rhea" id="RHEA:46608"/>
        <dbReference type="Rhea" id="RHEA-COMP:11060"/>
        <dbReference type="Rhea" id="RHEA-COMP:11605"/>
        <dbReference type="ChEBI" id="CHEBI:15378"/>
        <dbReference type="ChEBI" id="CHEBI:30013"/>
        <dbReference type="ChEBI" id="CHEBI:30616"/>
        <dbReference type="ChEBI" id="CHEBI:61977"/>
        <dbReference type="ChEBI" id="CHEBI:456216"/>
        <dbReference type="EC" id="2.7.11.1"/>
    </reaction>
</comment>
<gene>
    <name evidence="11" type="ORF">PRK78_003627</name>
</gene>
<dbReference type="InterPro" id="IPR011009">
    <property type="entry name" value="Kinase-like_dom_sf"/>
</dbReference>
<accession>A0AAF0DH87</accession>
<dbReference type="GO" id="GO:0000245">
    <property type="term" value="P:spliceosomal complex assembly"/>
    <property type="evidence" value="ECO:0007669"/>
    <property type="project" value="TreeGrafter"/>
</dbReference>
<sequence>MLSRCFRFSGRSPPLALSSPLILQSYLNSCTPHVLGRPLLQRIQSFSQSVSCHKESSEAAVGLPAVPGLVYQWYEGVEPLEEYRPGGYHPTHLGDRYSDGRYEIVHKLGYGGFSTVWLARDHHENRYVALKILVANAFEKSNEARNLHILNSGDSAHPGKHYIPTLLDEFVINGPNGQHLCLVSEPVGCSVAQTKDVNCFRRKFPVNVARSICAQSLLGLDYIHSCGLVHGDLHLNNVLFRSLDAHENYTVRQLYQMLGEPEKIKIDGLAKCPTAERPPKYCLWPAVEPQPSADVLDAQVIIADFGHASLQNEEVKRKRRSILSPPETFFDEPLGPAVDIWTLGCNFYEILGENPLFFSLFGDQNEVIAEMMSTLGPFPKRWWNSWEKRGDYYSENGSRLEKSHCTRPPRSLNERLRTMGRGEDPVTCEFSQEEVASIENLLRSMLTYEPSERSTAKDALQSEWMMRWALPALKQVCKE</sequence>
<dbReference type="SMART" id="SM00220">
    <property type="entry name" value="S_TKc"/>
    <property type="match status" value="1"/>
</dbReference>
<evidence type="ECO:0000256" key="4">
    <source>
        <dbReference type="ARBA" id="ARBA00022741"/>
    </source>
</evidence>
<evidence type="ECO:0000313" key="12">
    <source>
        <dbReference type="Proteomes" id="UP001219355"/>
    </source>
</evidence>
<dbReference type="GO" id="GO:0005524">
    <property type="term" value="F:ATP binding"/>
    <property type="evidence" value="ECO:0007669"/>
    <property type="project" value="UniProtKB-UniRule"/>
</dbReference>
<dbReference type="InterPro" id="IPR051334">
    <property type="entry name" value="SRPK"/>
</dbReference>
<dbReference type="GO" id="GO:0050684">
    <property type="term" value="P:regulation of mRNA processing"/>
    <property type="evidence" value="ECO:0007669"/>
    <property type="project" value="TreeGrafter"/>
</dbReference>
<dbReference type="Gene3D" id="3.30.200.20">
    <property type="entry name" value="Phosphorylase Kinase, domain 1"/>
    <property type="match status" value="1"/>
</dbReference>
<evidence type="ECO:0000256" key="2">
    <source>
        <dbReference type="ARBA" id="ARBA00022527"/>
    </source>
</evidence>
<dbReference type="InterPro" id="IPR000719">
    <property type="entry name" value="Prot_kinase_dom"/>
</dbReference>
<evidence type="ECO:0000259" key="10">
    <source>
        <dbReference type="PROSITE" id="PS50011"/>
    </source>
</evidence>